<comment type="caution">
    <text evidence="1">The sequence shown here is derived from an EMBL/GenBank/DDBJ whole genome shotgun (WGS) entry which is preliminary data.</text>
</comment>
<proteinExistence type="predicted"/>
<dbReference type="InterPro" id="IPR031894">
    <property type="entry name" value="RexA"/>
</dbReference>
<organism evidence="1">
    <name type="scientific">Salmonella oranienberg</name>
    <dbReference type="NCBI Taxonomy" id="28147"/>
    <lineage>
        <taxon>Bacteria</taxon>
        <taxon>Pseudomonadati</taxon>
        <taxon>Pseudomonadota</taxon>
        <taxon>Gammaproteobacteria</taxon>
        <taxon>Enterobacterales</taxon>
        <taxon>Enterobacteriaceae</taxon>
        <taxon>Salmonella</taxon>
    </lineage>
</organism>
<dbReference type="Pfam" id="PF15969">
    <property type="entry name" value="RexA"/>
    <property type="match status" value="1"/>
</dbReference>
<dbReference type="EMBL" id="AAHFIG010000007">
    <property type="protein sequence ID" value="EBV4685351.1"/>
    <property type="molecule type" value="Genomic_DNA"/>
</dbReference>
<protein>
    <submittedName>
        <fullName evidence="1">Protein rexA</fullName>
    </submittedName>
</protein>
<gene>
    <name evidence="1" type="ORF">DOW12_07965</name>
    <name evidence="2" type="ORF">E1K42_00025</name>
</gene>
<accession>A0A5H6R694</accession>
<name>A0A5H6R694_SALON</name>
<reference evidence="1" key="1">
    <citation type="submission" date="2018-06" db="EMBL/GenBank/DDBJ databases">
        <authorList>
            <person name="Ashton P.M."/>
            <person name="Dallman T."/>
            <person name="Nair S."/>
            <person name="De Pinna E."/>
            <person name="Peters T."/>
            <person name="Grant K."/>
        </authorList>
    </citation>
    <scope>NUCLEOTIDE SEQUENCE</scope>
    <source>
        <strain evidence="2">243830</strain>
        <strain evidence="1">279524</strain>
    </source>
</reference>
<sequence>MKMSFYAIYYSNGKDNSPCNLFESLSSQVVEKKGNALEVDDYFVFAHHIVDKSFLLTKTYDSAFVKRVNKKTFSIDEMKNALGNDETLAFPSFLLVKDNIIGYASSLHGPRTRDLQIYLSNKLDIPMGFKLCIEPLMRDVSKDDALEMQFIGRTTLRVESGSKLFSPLLRATGIETIEEELLDGIEITLKPKRARNIRDMAKELIKNADDSHSDILIKGKEQAADLLTEYYLSNKGHLAANLYKSTNEDIAEEMETCFIRMKSVIMKSYNDAFDSEL</sequence>
<dbReference type="EMBL" id="AAHYOS010000001">
    <property type="protein sequence ID" value="ECB7465113.1"/>
    <property type="molecule type" value="Genomic_DNA"/>
</dbReference>
<evidence type="ECO:0000313" key="2">
    <source>
        <dbReference type="EMBL" id="ECB7465113.1"/>
    </source>
</evidence>
<dbReference type="AlphaFoldDB" id="A0A5H6R694"/>
<evidence type="ECO:0000313" key="1">
    <source>
        <dbReference type="EMBL" id="EBV4685351.1"/>
    </source>
</evidence>